<dbReference type="SUPFAM" id="SSF57716">
    <property type="entry name" value="Glucocorticoid receptor-like (DNA-binding domain)"/>
    <property type="match status" value="1"/>
</dbReference>
<dbReference type="Pfam" id="PF25823">
    <property type="entry name" value="Ams2-SPT21_N"/>
    <property type="match status" value="1"/>
</dbReference>
<feature type="compositionally biased region" description="Polar residues" evidence="1">
    <location>
        <begin position="732"/>
        <end position="743"/>
    </location>
</feature>
<feature type="region of interest" description="Disordered" evidence="1">
    <location>
        <begin position="392"/>
        <end position="707"/>
    </location>
</feature>
<feature type="region of interest" description="Disordered" evidence="1">
    <location>
        <begin position="729"/>
        <end position="776"/>
    </location>
</feature>
<feature type="compositionally biased region" description="Pro residues" evidence="1">
    <location>
        <begin position="508"/>
        <end position="517"/>
    </location>
</feature>
<dbReference type="PANTHER" id="PTHR39147">
    <property type="entry name" value="PROTEIN SPT21"/>
    <property type="match status" value="1"/>
</dbReference>
<feature type="region of interest" description="Disordered" evidence="1">
    <location>
        <begin position="232"/>
        <end position="251"/>
    </location>
</feature>
<feature type="region of interest" description="Disordered" evidence="1">
    <location>
        <begin position="1103"/>
        <end position="1180"/>
    </location>
</feature>
<dbReference type="GO" id="GO:0008270">
    <property type="term" value="F:zinc ion binding"/>
    <property type="evidence" value="ECO:0007669"/>
    <property type="project" value="InterPro"/>
</dbReference>
<dbReference type="InterPro" id="IPR042403">
    <property type="entry name" value="Spt21/Ams2"/>
</dbReference>
<evidence type="ECO:0000313" key="3">
    <source>
        <dbReference type="EMBL" id="KAJ2905289.1"/>
    </source>
</evidence>
<feature type="compositionally biased region" description="Polar residues" evidence="1">
    <location>
        <begin position="1"/>
        <end position="21"/>
    </location>
</feature>
<dbReference type="InterPro" id="IPR057725">
    <property type="entry name" value="Ams2-SPT21_N"/>
</dbReference>
<feature type="region of interest" description="Disordered" evidence="1">
    <location>
        <begin position="166"/>
        <end position="224"/>
    </location>
</feature>
<evidence type="ECO:0000313" key="4">
    <source>
        <dbReference type="Proteomes" id="UP001201980"/>
    </source>
</evidence>
<dbReference type="EMBL" id="JAKWBI020000034">
    <property type="protein sequence ID" value="KAJ2905289.1"/>
    <property type="molecule type" value="Genomic_DNA"/>
</dbReference>
<feature type="compositionally biased region" description="Pro residues" evidence="1">
    <location>
        <begin position="1109"/>
        <end position="1118"/>
    </location>
</feature>
<reference evidence="3" key="1">
    <citation type="submission" date="2022-07" db="EMBL/GenBank/DDBJ databases">
        <title>Draft genome sequence of Zalerion maritima ATCC 34329, a (micro)plastics degrading marine fungus.</title>
        <authorList>
            <person name="Paco A."/>
            <person name="Goncalves M.F.M."/>
            <person name="Rocha-Santos T.A.P."/>
            <person name="Alves A."/>
        </authorList>
    </citation>
    <scope>NUCLEOTIDE SEQUENCE</scope>
    <source>
        <strain evidence="3">ATCC 34329</strain>
    </source>
</reference>
<feature type="compositionally biased region" description="Polar residues" evidence="1">
    <location>
        <begin position="433"/>
        <end position="445"/>
    </location>
</feature>
<dbReference type="Proteomes" id="UP001201980">
    <property type="component" value="Unassembled WGS sequence"/>
</dbReference>
<gene>
    <name evidence="3" type="ORF">MKZ38_005802</name>
</gene>
<feature type="compositionally biased region" description="Basic residues" evidence="1">
    <location>
        <begin position="558"/>
        <end position="567"/>
    </location>
</feature>
<feature type="region of interest" description="Disordered" evidence="1">
    <location>
        <begin position="928"/>
        <end position="1041"/>
    </location>
</feature>
<feature type="compositionally biased region" description="Low complexity" evidence="1">
    <location>
        <begin position="169"/>
        <end position="195"/>
    </location>
</feature>
<sequence>MAWPANSASPSHWNGGSQQPTAPQPDNDDGLQARPMGLKVHYTFSQNHALPCLARWKDTLPIQCMPIDHQTTVGVIDLQICLQAITQGSPELMNQSEIDYTIYAVDFSEPETPLVGQGMLSWVMKASGRSDAKQLITGRVTRNKFSVFGNGPKESLEVTLQLKAMPKVHQQQQSPQPQNQYQQQQSMPPYQQHQPRQSLDMPPSSQEPPPMMRQSSFSTPSETNEWNSLMQANSSFGHSRPGPQVQSPSIQPAVPYNQQRLDASDPPPNRPPSIGPPQQQKLQQQRQLQPIAPEPQLPILLPAGERSQSRPSSRNSIRKEPKPRGRPKRKGVATEGNTSGYEDGTEAEDSGQKKKRAKVTRVGRGGNSAFGAKSDSLRGVAIASESLRNIRPSIGAGEQGPVSHLQEVPRVPTPVPMRRVEPRLEPQGGRAPSANNSRRQSSVLAQESRPVIPPPSYMDNAPTPLSQDARSPTESLTQSPEKNYTPADSPADIASSPPVPRSAYTPVPSSPVLPPMPQQDSGFMSGGIEDNIEEPDLPRPIPEESVTTAPPPPPNPAPKKRGGKKASKPAPATMEKGMVMEQPGPVTLLPQTVLYNPPPHIKRRLEAASNSQPTRPPLNKSHTEPIPDQQFQPPHSQANKVANKDDSGNGPQTESKDANDVGPHYSSRTGSAPATIQPSLQAGEMQPPTLSPEMSQPGQTPVFQSVELSFDSIHGDLFGEGLQSVPEAVSMSMDTAVSSSMTSKEPRPSTKSRVTSRKSTRERSAPTPSVLPPIPASDPVLPALTLSLPEAPVLLQCPQTDALQPKPNCPSKNYVKKQSIKDRLNEAVARGELPTFCANCGAIETPTWRKMYYQEHDGQPPFVETSKEPGKVVSVDILDRDAEAKPTKYRMVKKSLAESDERPEWTEMILCNPCGIWIIKYKSQRPPEKWTRDEARLGQERKKRQSTAKDGSRSKKSRSKSESHNFASDAPMPTDPLGPIDLESPGIDDGETQSASGVLENQVLNPGKPNTSHKDPFRSRPGSGHSRASGGLDSPIPVDVDDGLGDTRRLLFPSPRKNGEMKILTDVSINLVHTDRRSPKDLVSKEKIVGTDAEHAVADDMEDLFGPTPARPSTPPPRGHGAAPGPFKTPNRPTPSHRPITRSVSRSIRSSKVMATGMSPHHQGNPPQTPTPTKRRSPRNQDNIHASLHIAAHFEPNVEETPFTRQLNQLLSEAHSFTADSPSQGVHNLDFDLDNLPTLPHGSNAQHGGHHHIGLGMHHGDGNGGMPDFSQYISTDGIMPSSPPLTRHQASLNQIQFGGDLWGSFGMGQPHELDVEGDHEVSKDTDNDVQDDGANES</sequence>
<feature type="compositionally biased region" description="Polar residues" evidence="1">
    <location>
        <begin position="629"/>
        <end position="640"/>
    </location>
</feature>
<dbReference type="GO" id="GO:0030466">
    <property type="term" value="P:silent mating-type cassette heterochromatin formation"/>
    <property type="evidence" value="ECO:0007669"/>
    <property type="project" value="TreeGrafter"/>
</dbReference>
<comment type="caution">
    <text evidence="3">The sequence shown here is derived from an EMBL/GenBank/DDBJ whole genome shotgun (WGS) entry which is preliminary data.</text>
</comment>
<dbReference type="GO" id="GO:0000183">
    <property type="term" value="P:rDNA heterochromatin formation"/>
    <property type="evidence" value="ECO:0007669"/>
    <property type="project" value="TreeGrafter"/>
</dbReference>
<feature type="compositionally biased region" description="Polar residues" evidence="1">
    <location>
        <begin position="463"/>
        <end position="482"/>
    </location>
</feature>
<feature type="compositionally biased region" description="Pro residues" evidence="1">
    <location>
        <begin position="265"/>
        <end position="275"/>
    </location>
</feature>
<feature type="compositionally biased region" description="Polar residues" evidence="1">
    <location>
        <begin position="692"/>
        <end position="707"/>
    </location>
</feature>
<feature type="compositionally biased region" description="Low complexity" evidence="1">
    <location>
        <begin position="276"/>
        <end position="290"/>
    </location>
</feature>
<dbReference type="InterPro" id="IPR013088">
    <property type="entry name" value="Znf_NHR/GATA"/>
</dbReference>
<feature type="domain" description="Ams2/SPT21 N-terminal" evidence="2">
    <location>
        <begin position="31"/>
        <end position="164"/>
    </location>
</feature>
<name>A0AAD5RXU6_9PEZI</name>
<dbReference type="Gene3D" id="3.30.50.10">
    <property type="entry name" value="Erythroid Transcription Factor GATA-1, subunit A"/>
    <property type="match status" value="1"/>
</dbReference>
<feature type="region of interest" description="Disordered" evidence="1">
    <location>
        <begin position="1304"/>
        <end position="1337"/>
    </location>
</feature>
<evidence type="ECO:0000259" key="2">
    <source>
        <dbReference type="Pfam" id="PF25823"/>
    </source>
</evidence>
<keyword evidence="4" id="KW-1185">Reference proteome</keyword>
<protein>
    <recommendedName>
        <fullName evidence="2">Ams2/SPT21 N-terminal domain-containing protein</fullName>
    </recommendedName>
</protein>
<feature type="region of interest" description="Disordered" evidence="1">
    <location>
        <begin position="258"/>
        <end position="377"/>
    </location>
</feature>
<feature type="compositionally biased region" description="Polar residues" evidence="1">
    <location>
        <begin position="666"/>
        <end position="680"/>
    </location>
</feature>
<evidence type="ECO:0000256" key="1">
    <source>
        <dbReference type="SAM" id="MobiDB-lite"/>
    </source>
</evidence>
<accession>A0AAD5RXU6</accession>
<feature type="region of interest" description="Disordered" evidence="1">
    <location>
        <begin position="1"/>
        <end position="33"/>
    </location>
</feature>
<feature type="compositionally biased region" description="Acidic residues" evidence="1">
    <location>
        <begin position="1327"/>
        <end position="1337"/>
    </location>
</feature>
<dbReference type="PANTHER" id="PTHR39147:SF1">
    <property type="entry name" value="PROTEIN SPT21"/>
    <property type="match status" value="1"/>
</dbReference>
<dbReference type="GO" id="GO:0006357">
    <property type="term" value="P:regulation of transcription by RNA polymerase II"/>
    <property type="evidence" value="ECO:0007669"/>
    <property type="project" value="TreeGrafter"/>
</dbReference>
<feature type="compositionally biased region" description="Basic and acidic residues" evidence="1">
    <location>
        <begin position="1311"/>
        <end position="1326"/>
    </location>
</feature>
<organism evidence="3 4">
    <name type="scientific">Zalerion maritima</name>
    <dbReference type="NCBI Taxonomy" id="339359"/>
    <lineage>
        <taxon>Eukaryota</taxon>
        <taxon>Fungi</taxon>
        <taxon>Dikarya</taxon>
        <taxon>Ascomycota</taxon>
        <taxon>Pezizomycotina</taxon>
        <taxon>Sordariomycetes</taxon>
        <taxon>Lulworthiomycetidae</taxon>
        <taxon>Lulworthiales</taxon>
        <taxon>Lulworthiaceae</taxon>
        <taxon>Zalerion</taxon>
    </lineage>
</organism>
<feature type="compositionally biased region" description="Basic and acidic residues" evidence="1">
    <location>
        <begin position="928"/>
        <end position="940"/>
    </location>
</feature>
<proteinExistence type="predicted"/>
<feature type="compositionally biased region" description="Low complexity" evidence="1">
    <location>
        <begin position="1142"/>
        <end position="1151"/>
    </location>
</feature>